<evidence type="ECO:0000313" key="1">
    <source>
        <dbReference type="EMBL" id="MBW46598.1"/>
    </source>
</evidence>
<reference evidence="1" key="1">
    <citation type="submission" date="2018-01" db="EMBL/GenBank/DDBJ databases">
        <title>An insight into the sialome of Amazonian anophelines.</title>
        <authorList>
            <person name="Ribeiro J.M."/>
            <person name="Scarpassa V."/>
            <person name="Calvo E."/>
        </authorList>
    </citation>
    <scope>NUCLEOTIDE SEQUENCE</scope>
    <source>
        <tissue evidence="1">Salivary glands</tissue>
    </source>
</reference>
<sequence>MVFFMRSEAITYTPSSYSLSLSLFLSLLCSFSRPISFSFVRSHPSRPNQTQQHKHKTKNCKILPTSPLRTFHCPLHFALSLSS</sequence>
<proteinExistence type="predicted"/>
<accession>A0A2M4B1B2</accession>
<protein>
    <submittedName>
        <fullName evidence="1">Putative secreted protein</fullName>
    </submittedName>
</protein>
<name>A0A2M4B1B2_9DIPT</name>
<dbReference type="AlphaFoldDB" id="A0A2M4B1B2"/>
<dbReference type="EMBL" id="GGFK01013277">
    <property type="protein sequence ID" value="MBW46598.1"/>
    <property type="molecule type" value="Transcribed_RNA"/>
</dbReference>
<organism evidence="1">
    <name type="scientific">Anopheles triannulatus</name>
    <dbReference type="NCBI Taxonomy" id="58253"/>
    <lineage>
        <taxon>Eukaryota</taxon>
        <taxon>Metazoa</taxon>
        <taxon>Ecdysozoa</taxon>
        <taxon>Arthropoda</taxon>
        <taxon>Hexapoda</taxon>
        <taxon>Insecta</taxon>
        <taxon>Pterygota</taxon>
        <taxon>Neoptera</taxon>
        <taxon>Endopterygota</taxon>
        <taxon>Diptera</taxon>
        <taxon>Nematocera</taxon>
        <taxon>Culicoidea</taxon>
        <taxon>Culicidae</taxon>
        <taxon>Anophelinae</taxon>
        <taxon>Anopheles</taxon>
    </lineage>
</organism>